<dbReference type="AlphaFoldDB" id="A0A2G5VCC4"/>
<accession>A0A2G5VCC4</accession>
<protein>
    <submittedName>
        <fullName evidence="3">Uncharacterized protein</fullName>
    </submittedName>
</protein>
<name>A0A2G5VCC4_9PELO</name>
<keyword evidence="2" id="KW-0472">Membrane</keyword>
<sequence length="191" mass="21096">MLGMQKLPPQQQQQMERQLRDLMQKMSPQQQQMFKVQLLKLSLLPEKCSELPINEPDVKSFLSAVLDKLMGVKIPSGGVKDVKSFLTECGSKQKEFLKVECDKYMATPSFKDGKDKDTFGYIGCCDTLNFCSGPFYTQIWFFAVCGGVALLLIGIIGVVVFLLCCRKKRGGGGSGGGGMKSSKKSTKKSKK</sequence>
<evidence type="ECO:0000256" key="1">
    <source>
        <dbReference type="SAM" id="MobiDB-lite"/>
    </source>
</evidence>
<evidence type="ECO:0000313" key="3">
    <source>
        <dbReference type="EMBL" id="PIC49414.1"/>
    </source>
</evidence>
<dbReference type="Proteomes" id="UP000230233">
    <property type="component" value="Chromosome II"/>
</dbReference>
<keyword evidence="4" id="KW-1185">Reference proteome</keyword>
<feature type="region of interest" description="Disordered" evidence="1">
    <location>
        <begin position="170"/>
        <end position="191"/>
    </location>
</feature>
<evidence type="ECO:0000256" key="2">
    <source>
        <dbReference type="SAM" id="Phobius"/>
    </source>
</evidence>
<keyword evidence="2" id="KW-1133">Transmembrane helix</keyword>
<feature type="compositionally biased region" description="Basic residues" evidence="1">
    <location>
        <begin position="181"/>
        <end position="191"/>
    </location>
</feature>
<gene>
    <name evidence="3" type="primary">Cnig_chr_II.g8032</name>
    <name evidence="3" type="ORF">B9Z55_008032</name>
</gene>
<evidence type="ECO:0000313" key="4">
    <source>
        <dbReference type="Proteomes" id="UP000230233"/>
    </source>
</evidence>
<feature type="transmembrane region" description="Helical" evidence="2">
    <location>
        <begin position="139"/>
        <end position="164"/>
    </location>
</feature>
<dbReference type="EMBL" id="PDUG01000002">
    <property type="protein sequence ID" value="PIC49414.1"/>
    <property type="molecule type" value="Genomic_DNA"/>
</dbReference>
<keyword evidence="2" id="KW-0812">Transmembrane</keyword>
<comment type="caution">
    <text evidence="3">The sequence shown here is derived from an EMBL/GenBank/DDBJ whole genome shotgun (WGS) entry which is preliminary data.</text>
</comment>
<reference evidence="4" key="1">
    <citation type="submission" date="2017-10" db="EMBL/GenBank/DDBJ databases">
        <title>Rapid genome shrinkage in a self-fertile nematode reveals novel sperm competition proteins.</title>
        <authorList>
            <person name="Yin D."/>
            <person name="Schwarz E.M."/>
            <person name="Thomas C.G."/>
            <person name="Felde R.L."/>
            <person name="Korf I.F."/>
            <person name="Cutter A.D."/>
            <person name="Schartner C.M."/>
            <person name="Ralston E.J."/>
            <person name="Meyer B.J."/>
            <person name="Haag E.S."/>
        </authorList>
    </citation>
    <scope>NUCLEOTIDE SEQUENCE [LARGE SCALE GENOMIC DNA]</scope>
    <source>
        <strain evidence="4">JU1422</strain>
    </source>
</reference>
<proteinExistence type="predicted"/>
<organism evidence="3 4">
    <name type="scientific">Caenorhabditis nigoni</name>
    <dbReference type="NCBI Taxonomy" id="1611254"/>
    <lineage>
        <taxon>Eukaryota</taxon>
        <taxon>Metazoa</taxon>
        <taxon>Ecdysozoa</taxon>
        <taxon>Nematoda</taxon>
        <taxon>Chromadorea</taxon>
        <taxon>Rhabditida</taxon>
        <taxon>Rhabditina</taxon>
        <taxon>Rhabditomorpha</taxon>
        <taxon>Rhabditoidea</taxon>
        <taxon>Rhabditidae</taxon>
        <taxon>Peloderinae</taxon>
        <taxon>Caenorhabditis</taxon>
    </lineage>
</organism>